<name>A0A1F4XN81_9BACT</name>
<dbReference type="InterPro" id="IPR037914">
    <property type="entry name" value="SpoVT-AbrB_sf"/>
</dbReference>
<dbReference type="Proteomes" id="UP000177564">
    <property type="component" value="Unassembled WGS sequence"/>
</dbReference>
<organism evidence="1 2">
    <name type="scientific">Candidatus Adlerbacteria bacterium RIFCSPHIGHO2_02_FULL_52_17</name>
    <dbReference type="NCBI Taxonomy" id="1797240"/>
    <lineage>
        <taxon>Bacteria</taxon>
        <taxon>Candidatus Adleribacteriota</taxon>
    </lineage>
</organism>
<dbReference type="AlphaFoldDB" id="A0A1F4XN81"/>
<comment type="caution">
    <text evidence="1">The sequence shown here is derived from an EMBL/GenBank/DDBJ whole genome shotgun (WGS) entry which is preliminary data.</text>
</comment>
<evidence type="ECO:0008006" key="3">
    <source>
        <dbReference type="Google" id="ProtNLM"/>
    </source>
</evidence>
<protein>
    <recommendedName>
        <fullName evidence="3">SpoVT-AbrB domain-containing protein</fullName>
    </recommendedName>
</protein>
<dbReference type="SUPFAM" id="SSF89447">
    <property type="entry name" value="AbrB/MazE/MraZ-like"/>
    <property type="match status" value="1"/>
</dbReference>
<evidence type="ECO:0000313" key="2">
    <source>
        <dbReference type="Proteomes" id="UP000177564"/>
    </source>
</evidence>
<reference evidence="1 2" key="1">
    <citation type="journal article" date="2016" name="Nat. Commun.">
        <title>Thousands of microbial genomes shed light on interconnected biogeochemical processes in an aquifer system.</title>
        <authorList>
            <person name="Anantharaman K."/>
            <person name="Brown C.T."/>
            <person name="Hug L.A."/>
            <person name="Sharon I."/>
            <person name="Castelle C.J."/>
            <person name="Probst A.J."/>
            <person name="Thomas B.C."/>
            <person name="Singh A."/>
            <person name="Wilkins M.J."/>
            <person name="Karaoz U."/>
            <person name="Brodie E.L."/>
            <person name="Williams K.H."/>
            <person name="Hubbard S.S."/>
            <person name="Banfield J.F."/>
        </authorList>
    </citation>
    <scope>NUCLEOTIDE SEQUENCE [LARGE SCALE GENOMIC DNA]</scope>
</reference>
<evidence type="ECO:0000313" key="1">
    <source>
        <dbReference type="EMBL" id="OGC83109.1"/>
    </source>
</evidence>
<proteinExistence type="predicted"/>
<gene>
    <name evidence="1" type="ORF">A3D68_01125</name>
</gene>
<dbReference type="EMBL" id="MEWU01000028">
    <property type="protein sequence ID" value="OGC83109.1"/>
    <property type="molecule type" value="Genomic_DNA"/>
</dbReference>
<accession>A0A1F4XN81</accession>
<sequence>MEQKFIKIGSSTGAVILKQFTDKLGIRPGVKFTTVLEVGSNRIIIEPAKQEKPAGNAEMVAWAEEAVERYRPAMEALKNK</sequence>
<dbReference type="Gene3D" id="2.10.260.10">
    <property type="match status" value="1"/>
</dbReference>